<proteinExistence type="predicted"/>
<organism evidence="2 3">
    <name type="scientific">Candidatus Gottesmanbacteria bacterium RIFCSPHIGHO2_01_FULL_47_48</name>
    <dbReference type="NCBI Taxonomy" id="1798381"/>
    <lineage>
        <taxon>Bacteria</taxon>
        <taxon>Candidatus Gottesmaniibacteriota</taxon>
    </lineage>
</organism>
<keyword evidence="1" id="KW-1133">Transmembrane helix</keyword>
<dbReference type="EMBL" id="MFJK01000016">
    <property type="protein sequence ID" value="OGG17798.1"/>
    <property type="molecule type" value="Genomic_DNA"/>
</dbReference>
<gene>
    <name evidence="2" type="ORF">A2721_02135</name>
</gene>
<dbReference type="Proteomes" id="UP000177871">
    <property type="component" value="Unassembled WGS sequence"/>
</dbReference>
<dbReference type="AlphaFoldDB" id="A0A1F5ZZC4"/>
<evidence type="ECO:0000313" key="2">
    <source>
        <dbReference type="EMBL" id="OGG17798.1"/>
    </source>
</evidence>
<sequence>MFTIFFRRLQKYSLPIKIAALLPSLYGLYYLLTETSPELLNLVIFGVLSSIVLILILSFFLSIRLYLAIGIAIPFLLFLKAVDLLTPANVIIFLVFIALMEMYLFQVSPKIKEGDQGRPSQFSIRPLFPRSWLRFNRKRRN</sequence>
<feature type="transmembrane region" description="Helical" evidence="1">
    <location>
        <begin position="65"/>
        <end position="82"/>
    </location>
</feature>
<feature type="transmembrane region" description="Helical" evidence="1">
    <location>
        <begin position="12"/>
        <end position="33"/>
    </location>
</feature>
<evidence type="ECO:0000313" key="3">
    <source>
        <dbReference type="Proteomes" id="UP000177871"/>
    </source>
</evidence>
<reference evidence="2 3" key="1">
    <citation type="journal article" date="2016" name="Nat. Commun.">
        <title>Thousands of microbial genomes shed light on interconnected biogeochemical processes in an aquifer system.</title>
        <authorList>
            <person name="Anantharaman K."/>
            <person name="Brown C.T."/>
            <person name="Hug L.A."/>
            <person name="Sharon I."/>
            <person name="Castelle C.J."/>
            <person name="Probst A.J."/>
            <person name="Thomas B.C."/>
            <person name="Singh A."/>
            <person name="Wilkins M.J."/>
            <person name="Karaoz U."/>
            <person name="Brodie E.L."/>
            <person name="Williams K.H."/>
            <person name="Hubbard S.S."/>
            <person name="Banfield J.F."/>
        </authorList>
    </citation>
    <scope>NUCLEOTIDE SEQUENCE [LARGE SCALE GENOMIC DNA]</scope>
</reference>
<accession>A0A1F5ZZC4</accession>
<protein>
    <submittedName>
        <fullName evidence="2">Uncharacterized protein</fullName>
    </submittedName>
</protein>
<keyword evidence="1" id="KW-0812">Transmembrane</keyword>
<feature type="transmembrane region" description="Helical" evidence="1">
    <location>
        <begin position="88"/>
        <end position="105"/>
    </location>
</feature>
<name>A0A1F5ZZC4_9BACT</name>
<keyword evidence="1" id="KW-0472">Membrane</keyword>
<comment type="caution">
    <text evidence="2">The sequence shown here is derived from an EMBL/GenBank/DDBJ whole genome shotgun (WGS) entry which is preliminary data.</text>
</comment>
<dbReference type="STRING" id="1798381.A2721_02135"/>
<feature type="transmembrane region" description="Helical" evidence="1">
    <location>
        <begin position="39"/>
        <end position="60"/>
    </location>
</feature>
<evidence type="ECO:0000256" key="1">
    <source>
        <dbReference type="SAM" id="Phobius"/>
    </source>
</evidence>